<dbReference type="PANTHER" id="PTHR31544">
    <property type="entry name" value="AIG2-LIKE PROTEIN D"/>
    <property type="match status" value="1"/>
</dbReference>
<dbReference type="InterPro" id="IPR013024">
    <property type="entry name" value="GGCT-like"/>
</dbReference>
<dbReference type="InterPro" id="IPR045038">
    <property type="entry name" value="AIG2-like"/>
</dbReference>
<dbReference type="Pfam" id="PF06094">
    <property type="entry name" value="GGACT"/>
    <property type="match status" value="1"/>
</dbReference>
<organism evidence="5 6">
    <name type="scientific">Aspergillus cristatus</name>
    <name type="common">Chinese Fuzhuan brick tea-fermentation fungus</name>
    <name type="synonym">Eurotium cristatum</name>
    <dbReference type="NCBI Taxonomy" id="573508"/>
    <lineage>
        <taxon>Eukaryota</taxon>
        <taxon>Fungi</taxon>
        <taxon>Dikarya</taxon>
        <taxon>Ascomycota</taxon>
        <taxon>Pezizomycotina</taxon>
        <taxon>Eurotiomycetes</taxon>
        <taxon>Eurotiomycetidae</taxon>
        <taxon>Eurotiales</taxon>
        <taxon>Aspergillaceae</taxon>
        <taxon>Aspergillus</taxon>
        <taxon>Aspergillus subgen. Aspergillus</taxon>
    </lineage>
</organism>
<dbReference type="InterPro" id="IPR036568">
    <property type="entry name" value="GGCT-like_sf"/>
</dbReference>
<evidence type="ECO:0000259" key="4">
    <source>
        <dbReference type="Pfam" id="PF06094"/>
    </source>
</evidence>
<dbReference type="CDD" id="cd06661">
    <property type="entry name" value="GGCT_like"/>
    <property type="match status" value="1"/>
</dbReference>
<dbReference type="Proteomes" id="UP000094569">
    <property type="component" value="Unassembled WGS sequence"/>
</dbReference>
<accession>A0A1E3BKP4</accession>
<evidence type="ECO:0000256" key="2">
    <source>
        <dbReference type="ARBA" id="ARBA00022679"/>
    </source>
</evidence>
<gene>
    <name evidence="5" type="ORF">SI65_03999</name>
</gene>
<dbReference type="VEuPathDB" id="FungiDB:SI65_03999"/>
<dbReference type="EMBL" id="JXNT01000003">
    <property type="protein sequence ID" value="ODM20946.1"/>
    <property type="molecule type" value="Genomic_DNA"/>
</dbReference>
<keyword evidence="6" id="KW-1185">Reference proteome</keyword>
<dbReference type="PANTHER" id="PTHR31544:SF4">
    <property type="entry name" value="GAMMA-GLUTAMYLCYCLOTRANSFERASE-RELATED"/>
    <property type="match status" value="1"/>
</dbReference>
<dbReference type="OrthoDB" id="3262926at2759"/>
<keyword evidence="2" id="KW-0808">Transferase</keyword>
<evidence type="ECO:0000256" key="1">
    <source>
        <dbReference type="ARBA" id="ARBA00008861"/>
    </source>
</evidence>
<dbReference type="InterPro" id="IPR009288">
    <property type="entry name" value="AIG2-like_dom"/>
</dbReference>
<dbReference type="Gene3D" id="3.10.490.10">
    <property type="entry name" value="Gamma-glutamyl cyclotransferase-like"/>
    <property type="match status" value="1"/>
</dbReference>
<evidence type="ECO:0000313" key="5">
    <source>
        <dbReference type="EMBL" id="ODM20946.1"/>
    </source>
</evidence>
<feature type="domain" description="Gamma-glutamylcyclotransferase AIG2-like" evidence="4">
    <location>
        <begin position="42"/>
        <end position="157"/>
    </location>
</feature>
<sequence length="169" mass="19142">MFIAFFSTQLDNTNNPTKRTNQAIHSSKPAHPTNVPVQEKFYFLYGTLMDPATLASVLKQPGRPELHPAYITGYSIKLWGEYPAIVDEILDQSIRRVVYRVRSRAEEDRLAAYETDMYRVKVCIVHLADGPRAAGVTFVSNGDPSSLKEGRFDLKDWVMKKREFSTLGG</sequence>
<proteinExistence type="inferred from homology"/>
<protein>
    <recommendedName>
        <fullName evidence="3">Putative gamma-glutamylcyclotransferase</fullName>
    </recommendedName>
</protein>
<comment type="similarity">
    <text evidence="1">Belongs to the gamma-glutamylcyclotransferase family.</text>
</comment>
<name>A0A1E3BKP4_ASPCR</name>
<dbReference type="SUPFAM" id="SSF110857">
    <property type="entry name" value="Gamma-glutamyl cyclotransferase-like"/>
    <property type="match status" value="1"/>
</dbReference>
<reference evidence="5 6" key="1">
    <citation type="journal article" date="2016" name="BMC Genomics">
        <title>Comparative genomic and transcriptomic analyses of the Fuzhuan brick tea-fermentation fungus Aspergillus cristatus.</title>
        <authorList>
            <person name="Ge Y."/>
            <person name="Wang Y."/>
            <person name="Liu Y."/>
            <person name="Tan Y."/>
            <person name="Ren X."/>
            <person name="Zhang X."/>
            <person name="Hyde K.D."/>
            <person name="Liu Y."/>
            <person name="Liu Z."/>
        </authorList>
    </citation>
    <scope>NUCLEOTIDE SEQUENCE [LARGE SCALE GENOMIC DNA]</scope>
    <source>
        <strain evidence="5 6">GZAAS20.1005</strain>
    </source>
</reference>
<comment type="caution">
    <text evidence="5">The sequence shown here is derived from an EMBL/GenBank/DDBJ whole genome shotgun (WGS) entry which is preliminary data.</text>
</comment>
<evidence type="ECO:0000256" key="3">
    <source>
        <dbReference type="ARBA" id="ARBA00030602"/>
    </source>
</evidence>
<dbReference type="AlphaFoldDB" id="A0A1E3BKP4"/>
<evidence type="ECO:0000313" key="6">
    <source>
        <dbReference type="Proteomes" id="UP000094569"/>
    </source>
</evidence>
<dbReference type="GO" id="GO:0016740">
    <property type="term" value="F:transferase activity"/>
    <property type="evidence" value="ECO:0007669"/>
    <property type="project" value="UniProtKB-KW"/>
</dbReference>